<proteinExistence type="predicted"/>
<reference evidence="3" key="1">
    <citation type="submission" date="2020-07" db="EMBL/GenBank/DDBJ databases">
        <title>Multicomponent nature underlies the extraordinary mechanical properties of spider dragline silk.</title>
        <authorList>
            <person name="Kono N."/>
            <person name="Nakamura H."/>
            <person name="Mori M."/>
            <person name="Yoshida Y."/>
            <person name="Ohtoshi R."/>
            <person name="Malay A.D."/>
            <person name="Moran D.A.P."/>
            <person name="Tomita M."/>
            <person name="Numata K."/>
            <person name="Arakawa K."/>
        </authorList>
    </citation>
    <scope>NUCLEOTIDE SEQUENCE</scope>
</reference>
<feature type="transmembrane region" description="Helical" evidence="1">
    <location>
        <begin position="117"/>
        <end position="140"/>
    </location>
</feature>
<accession>A0A8X6GH49</accession>
<organism evidence="3 4">
    <name type="scientific">Trichonephila clavata</name>
    <name type="common">Joro spider</name>
    <name type="synonym">Nephila clavata</name>
    <dbReference type="NCBI Taxonomy" id="2740835"/>
    <lineage>
        <taxon>Eukaryota</taxon>
        <taxon>Metazoa</taxon>
        <taxon>Ecdysozoa</taxon>
        <taxon>Arthropoda</taxon>
        <taxon>Chelicerata</taxon>
        <taxon>Arachnida</taxon>
        <taxon>Araneae</taxon>
        <taxon>Araneomorphae</taxon>
        <taxon>Entelegynae</taxon>
        <taxon>Araneoidea</taxon>
        <taxon>Nephilidae</taxon>
        <taxon>Trichonephila</taxon>
    </lineage>
</organism>
<dbReference type="EMBL" id="BMAO01015614">
    <property type="protein sequence ID" value="GFR03029.1"/>
    <property type="molecule type" value="Genomic_DNA"/>
</dbReference>
<keyword evidence="1" id="KW-0472">Membrane</keyword>
<dbReference type="OrthoDB" id="6473157at2759"/>
<keyword evidence="1" id="KW-0812">Transmembrane</keyword>
<dbReference type="Proteomes" id="UP000887116">
    <property type="component" value="Unassembled WGS sequence"/>
</dbReference>
<keyword evidence="1" id="KW-1133">Transmembrane helix</keyword>
<feature type="transmembrane region" description="Helical" evidence="1">
    <location>
        <begin position="274"/>
        <end position="295"/>
    </location>
</feature>
<dbReference type="EMBL" id="BMAO01015245">
    <property type="protein sequence ID" value="GFR00417.1"/>
    <property type="molecule type" value="Genomic_DNA"/>
</dbReference>
<sequence length="382" mass="43989">MYQDSILQRNSEGKNFGIFVRFLMIFGLAEATPRRKYLYVGSMFLMVLLHFAIIDSSVIYFMVSAENWMSWKINMGYIASQLFHILSWHSLRYERKRIIPLMLKIERLNKSDTKNKINICVAISVCYYFILYPSVSLVLLGDESTVLEYFLYGLSLKSDLLKNVVFFIKTMIQVSVFQFLNALMIILYLAISYNAAKSLEEFEKDLISAATEDIFSSRTDFAQRYIKILSTLIEIQRVFSRSSFGLCLSYIAVSFTCLAAFLLLSNIITSLIKFIYISIFLVSAISLLSIFYFAGRIPIKMTNIRSVFYAKYTEDTSVFPRTCLEGNLIPLKKLVDLPEITLSGCDVVYYTKMNIFSAIGSFVTYSLLLLQFDNRDISLTHK</sequence>
<comment type="caution">
    <text evidence="3">The sequence shown here is derived from an EMBL/GenBank/DDBJ whole genome shotgun (WGS) entry which is preliminary data.</text>
</comment>
<gene>
    <name evidence="3" type="ORF">TNCT_466881</name>
    <name evidence="2" type="ORF">TNCT_500711</name>
</gene>
<name>A0A8X6GH49_TRICU</name>
<feature type="transmembrane region" description="Helical" evidence="1">
    <location>
        <begin position="38"/>
        <end position="63"/>
    </location>
</feature>
<feature type="transmembrane region" description="Helical" evidence="1">
    <location>
        <begin position="160"/>
        <end position="191"/>
    </location>
</feature>
<dbReference type="AlphaFoldDB" id="A0A8X6GH49"/>
<keyword evidence="4" id="KW-1185">Reference proteome</keyword>
<evidence type="ECO:0000313" key="4">
    <source>
        <dbReference type="Proteomes" id="UP000887116"/>
    </source>
</evidence>
<evidence type="ECO:0000256" key="1">
    <source>
        <dbReference type="SAM" id="Phobius"/>
    </source>
</evidence>
<evidence type="ECO:0000313" key="2">
    <source>
        <dbReference type="EMBL" id="GFR00417.1"/>
    </source>
</evidence>
<evidence type="ECO:0000313" key="3">
    <source>
        <dbReference type="EMBL" id="GFR03029.1"/>
    </source>
</evidence>
<feature type="transmembrane region" description="Helical" evidence="1">
    <location>
        <begin position="75"/>
        <end position="93"/>
    </location>
</feature>
<protein>
    <submittedName>
        <fullName evidence="3">Uncharacterized protein</fullName>
    </submittedName>
</protein>
<feature type="transmembrane region" description="Helical" evidence="1">
    <location>
        <begin position="244"/>
        <end position="268"/>
    </location>
</feature>